<evidence type="ECO:0000313" key="3">
    <source>
        <dbReference type="EMBL" id="CCU83310.1"/>
    </source>
</evidence>
<gene>
    <name evidence="3 5" type="ORF">C36C5.4</name>
    <name evidence="3" type="ORF">CELE_C36C5.4</name>
</gene>
<keyword evidence="1" id="KW-0732">Signal</keyword>
<dbReference type="AlphaFoldDB" id="M1Z838"/>
<dbReference type="Proteomes" id="UP000001940">
    <property type="component" value="Chromosome V"/>
</dbReference>
<name>M1Z838_CAEEL</name>
<evidence type="ECO:0000256" key="1">
    <source>
        <dbReference type="SAM" id="SignalP"/>
    </source>
</evidence>
<evidence type="ECO:0000259" key="2">
    <source>
        <dbReference type="Pfam" id="PF01579"/>
    </source>
</evidence>
<dbReference type="InterPro" id="IPR002542">
    <property type="entry name" value="T20D4.11-like_dom"/>
</dbReference>
<dbReference type="FunCoup" id="M1Z838">
    <property type="interactions" value="237"/>
</dbReference>
<dbReference type="KEGG" id="cel:CELE_C36C5.4"/>
<feature type="signal peptide" evidence="1">
    <location>
        <begin position="1"/>
        <end position="20"/>
    </location>
</feature>
<dbReference type="EMBL" id="BX284605">
    <property type="protein sequence ID" value="CCU83310.1"/>
    <property type="molecule type" value="Genomic_DNA"/>
</dbReference>
<dbReference type="CTD" id="183260"/>
<dbReference type="PANTHER" id="PTHR21453:SF31">
    <property type="entry name" value="DUF19 DOMAIN-CONTAINING PROTEIN"/>
    <property type="match status" value="1"/>
</dbReference>
<dbReference type="PIRSF" id="PIRSF015697">
    <property type="entry name" value="UCP015697"/>
    <property type="match status" value="1"/>
</dbReference>
<sequence length="201" mass="22159">MRHLFKLFLLGALLLALGNGAPQISNNETSVIESGAGKNCTEVTFKTVFSCIYSFGSFMAKMYFLDMKKPSSLKKFRDSCGAVADCMESLECSDNAELPATTTVKDACENIIFLTSEFLPCLTKLDELKPAPECAKDWNPSPDKNGSGEEKKPEELCTTMFGKDNCMKKLIIDTCGESDWQLLLNRFKAAPVLKQCDFSGL</sequence>
<dbReference type="InterPro" id="IPR016638">
    <property type="entry name" value="UPF0376"/>
</dbReference>
<keyword evidence="4" id="KW-1185">Reference proteome</keyword>
<dbReference type="AGR" id="WB:WBGene00016473"/>
<evidence type="ECO:0000313" key="5">
    <source>
        <dbReference type="WormBase" id="C36C5.4b"/>
    </source>
</evidence>
<feature type="chain" id="PRO_5004020314" evidence="1">
    <location>
        <begin position="21"/>
        <end position="201"/>
    </location>
</feature>
<reference evidence="3 4" key="1">
    <citation type="journal article" date="1998" name="Science">
        <title>Genome sequence of the nematode C. elegans: a platform for investigating biology.</title>
        <authorList>
            <consortium name="The C. elegans sequencing consortium"/>
            <person name="Sulson J.E."/>
            <person name="Waterston R."/>
        </authorList>
    </citation>
    <scope>NUCLEOTIDE SEQUENCE [LARGE SCALE GENOMIC DNA]</scope>
    <source>
        <strain evidence="3 4">Bristol N2</strain>
    </source>
</reference>
<proteinExistence type="predicted"/>
<dbReference type="HOGENOM" id="CLU_078890_1_0_1"/>
<dbReference type="OMA" id="HECISSM"/>
<evidence type="ECO:0000313" key="4">
    <source>
        <dbReference type="Proteomes" id="UP000001940"/>
    </source>
</evidence>
<dbReference type="InParanoid" id="M1Z838"/>
<dbReference type="Pfam" id="PF01579">
    <property type="entry name" value="DUF19"/>
    <property type="match status" value="1"/>
</dbReference>
<dbReference type="GeneID" id="183260"/>
<feature type="domain" description="T20D4.11-like" evidence="2">
    <location>
        <begin position="40"/>
        <end position="197"/>
    </location>
</feature>
<dbReference type="OrthoDB" id="5898709at2759"/>
<accession>M1Z838</accession>
<dbReference type="WormBase" id="C36C5.4b">
    <property type="protein sequence ID" value="CE08593"/>
    <property type="gene ID" value="WBGene00016473"/>
</dbReference>
<protein>
    <submittedName>
        <fullName evidence="3">T20D4.11-like domain-containing protein</fullName>
    </submittedName>
</protein>
<dbReference type="eggNOG" id="ENOG502THWT">
    <property type="taxonomic scope" value="Eukaryota"/>
</dbReference>
<dbReference type="PANTHER" id="PTHR21453">
    <property type="entry name" value="DUF19 DOMAIN-CONTAINING PROTEIN-RELATED-RELATED"/>
    <property type="match status" value="1"/>
</dbReference>
<dbReference type="RefSeq" id="NP_001294726.1">
    <property type="nucleotide sequence ID" value="NM_001307797.1"/>
</dbReference>
<dbReference type="PaxDb" id="6239-C36C5.4b"/>
<organism evidence="3 4">
    <name type="scientific">Caenorhabditis elegans</name>
    <dbReference type="NCBI Taxonomy" id="6239"/>
    <lineage>
        <taxon>Eukaryota</taxon>
        <taxon>Metazoa</taxon>
        <taxon>Ecdysozoa</taxon>
        <taxon>Nematoda</taxon>
        <taxon>Chromadorea</taxon>
        <taxon>Rhabditida</taxon>
        <taxon>Rhabditina</taxon>
        <taxon>Rhabditomorpha</taxon>
        <taxon>Rhabditoidea</taxon>
        <taxon>Rhabditidae</taxon>
        <taxon>Peloderinae</taxon>
        <taxon>Caenorhabditis</taxon>
    </lineage>
</organism>